<comment type="pathway">
    <text evidence="10">Polyol metabolism; 1,2-propanediol degradation.</text>
</comment>
<evidence type="ECO:0000256" key="6">
    <source>
        <dbReference type="ARBA" id="ARBA00022723"/>
    </source>
</evidence>
<dbReference type="NCBIfam" id="NF011652">
    <property type="entry name" value="PRK15070.1"/>
    <property type="match status" value="1"/>
</dbReference>
<comment type="cofactor">
    <cofactor evidence="1">
        <name>Zn(2+)</name>
        <dbReference type="ChEBI" id="CHEBI:29105"/>
    </cofactor>
</comment>
<dbReference type="InterPro" id="IPR008300">
    <property type="entry name" value="PTAC"/>
</dbReference>
<dbReference type="OrthoDB" id="9784365at2"/>
<evidence type="ECO:0000256" key="5">
    <source>
        <dbReference type="ARBA" id="ARBA00022679"/>
    </source>
</evidence>
<comment type="catalytic activity">
    <reaction evidence="9 10">
        <text>propanoyl-CoA + phosphate = propanoyl phosphate + CoA</text>
        <dbReference type="Rhea" id="RHEA:28046"/>
        <dbReference type="ChEBI" id="CHEBI:43474"/>
        <dbReference type="ChEBI" id="CHEBI:57287"/>
        <dbReference type="ChEBI" id="CHEBI:57392"/>
        <dbReference type="ChEBI" id="CHEBI:58933"/>
        <dbReference type="EC" id="2.3.1.222"/>
    </reaction>
</comment>
<sequence>MDNEILVEISARHVHVTEETFRILFGDDAVLGFKKALSQPGQFVSDKKVNLIGKKKNIMNVSILGPCRNLNQVEVSKTDARTLGADAPIRLSGDIEGTESIIIEGPCGSVTLEQGLMVAKRHVHLDPETAKKLNKSDGEIVNVKLTSEERSLVFGDVVVRVSEKYRPAVHLDTDEGNAANINGDTTGLILE</sequence>
<keyword evidence="12" id="KW-1185">Reference proteome</keyword>
<dbReference type="UniPathway" id="UPA00621"/>
<dbReference type="STRING" id="1034346.GCA_000313565_00705"/>
<dbReference type="GO" id="GO:0046872">
    <property type="term" value="F:metal ion binding"/>
    <property type="evidence" value="ECO:0007669"/>
    <property type="project" value="UniProtKB-KW"/>
</dbReference>
<keyword evidence="5 10" id="KW-0808">Transferase</keyword>
<evidence type="ECO:0000256" key="9">
    <source>
        <dbReference type="ARBA" id="ARBA00047589"/>
    </source>
</evidence>
<dbReference type="GO" id="GO:0016747">
    <property type="term" value="F:acyltransferase activity, transferring groups other than amino-acyl groups"/>
    <property type="evidence" value="ECO:0007669"/>
    <property type="project" value="InterPro"/>
</dbReference>
<evidence type="ECO:0000256" key="2">
    <source>
        <dbReference type="ARBA" id="ARBA00007342"/>
    </source>
</evidence>
<gene>
    <name evidence="11" type="ORF">DES51_105111</name>
</gene>
<evidence type="ECO:0000256" key="8">
    <source>
        <dbReference type="ARBA" id="ARBA00023315"/>
    </source>
</evidence>
<comment type="caution">
    <text evidence="11">The sequence shown here is derived from an EMBL/GenBank/DDBJ whole genome shotgun (WGS) entry which is preliminary data.</text>
</comment>
<evidence type="ECO:0000256" key="7">
    <source>
        <dbReference type="ARBA" id="ARBA00022833"/>
    </source>
</evidence>
<evidence type="ECO:0000256" key="4">
    <source>
        <dbReference type="ARBA" id="ARBA00020837"/>
    </source>
</evidence>
<keyword evidence="8 10" id="KW-0012">Acyltransferase</keyword>
<dbReference type="EC" id="2.3.1.222" evidence="3 10"/>
<evidence type="ECO:0000313" key="11">
    <source>
        <dbReference type="EMBL" id="PXX79639.1"/>
    </source>
</evidence>
<evidence type="ECO:0000256" key="3">
    <source>
        <dbReference type="ARBA" id="ARBA00012206"/>
    </source>
</evidence>
<dbReference type="GO" id="GO:0051144">
    <property type="term" value="P:1,2-propanediol catabolic process"/>
    <property type="evidence" value="ECO:0007669"/>
    <property type="project" value="UniProtKB-UniPathway"/>
</dbReference>
<dbReference type="RefSeq" id="WP_022937012.1">
    <property type="nucleotide sequence ID" value="NZ_CABKRQ010000002.1"/>
</dbReference>
<dbReference type="PANTHER" id="PTHR39453:SF1">
    <property type="entry name" value="PHOSPHATE PROPANOYLTRANSFERASE"/>
    <property type="match status" value="1"/>
</dbReference>
<dbReference type="Pfam" id="PF06130">
    <property type="entry name" value="PTAC"/>
    <property type="match status" value="1"/>
</dbReference>
<dbReference type="EMBL" id="QJKH01000005">
    <property type="protein sequence ID" value="PXX79639.1"/>
    <property type="molecule type" value="Genomic_DNA"/>
</dbReference>
<dbReference type="AlphaFoldDB" id="A0A318KPE4"/>
<comment type="similarity">
    <text evidence="2 10">Belongs to the PduL family.</text>
</comment>
<dbReference type="Proteomes" id="UP000247612">
    <property type="component" value="Unassembled WGS sequence"/>
</dbReference>
<reference evidence="11 12" key="1">
    <citation type="submission" date="2018-05" db="EMBL/GenBank/DDBJ databases">
        <title>Genomic Encyclopedia of Type Strains, Phase IV (KMG-IV): sequencing the most valuable type-strain genomes for metagenomic binning, comparative biology and taxonomic classification.</title>
        <authorList>
            <person name="Goeker M."/>
        </authorList>
    </citation>
    <scope>NUCLEOTIDE SEQUENCE [LARGE SCALE GENOMIC DNA]</scope>
    <source>
        <strain evidence="11 12">JC118</strain>
    </source>
</reference>
<organism evidence="11 12">
    <name type="scientific">Dielma fastidiosa</name>
    <dbReference type="NCBI Taxonomy" id="1034346"/>
    <lineage>
        <taxon>Bacteria</taxon>
        <taxon>Bacillati</taxon>
        <taxon>Bacillota</taxon>
        <taxon>Erysipelotrichia</taxon>
        <taxon>Erysipelotrichales</taxon>
        <taxon>Erysipelotrichaceae</taxon>
        <taxon>Dielma</taxon>
    </lineage>
</organism>
<comment type="function">
    <text evidence="10">Involved in 1,2-propanediol (1,2-PD) degradation by catalyzing the conversion of propanoyl-CoA to propanoyl-phosphate.</text>
</comment>
<keyword evidence="6" id="KW-0479">Metal-binding</keyword>
<evidence type="ECO:0000256" key="1">
    <source>
        <dbReference type="ARBA" id="ARBA00001947"/>
    </source>
</evidence>
<name>A0A318KPE4_9FIRM</name>
<protein>
    <recommendedName>
        <fullName evidence="4 10">Phosphate propanoyltransferase</fullName>
        <ecNumber evidence="3 10">2.3.1.222</ecNumber>
    </recommendedName>
</protein>
<proteinExistence type="inferred from homology"/>
<evidence type="ECO:0000256" key="10">
    <source>
        <dbReference type="PIRNR" id="PIRNR010130"/>
    </source>
</evidence>
<evidence type="ECO:0000313" key="12">
    <source>
        <dbReference type="Proteomes" id="UP000247612"/>
    </source>
</evidence>
<accession>A0A318KPE4</accession>
<keyword evidence="7" id="KW-0862">Zinc</keyword>
<dbReference type="PANTHER" id="PTHR39453">
    <property type="entry name" value="PHOSPHATE PROPANOYLTRANSFERASE"/>
    <property type="match status" value="1"/>
</dbReference>
<dbReference type="PIRSF" id="PIRSF010130">
    <property type="entry name" value="PduL"/>
    <property type="match status" value="1"/>
</dbReference>